<feature type="region of interest" description="Disordered" evidence="2">
    <location>
        <begin position="1"/>
        <end position="26"/>
    </location>
</feature>
<gene>
    <name evidence="3" type="ORF">EVOR1521_LOCUS19335</name>
</gene>
<evidence type="ECO:0000256" key="1">
    <source>
        <dbReference type="PROSITE-ProRule" id="PRU00023"/>
    </source>
</evidence>
<evidence type="ECO:0000313" key="3">
    <source>
        <dbReference type="EMBL" id="CAJ1394742.1"/>
    </source>
</evidence>
<feature type="compositionally biased region" description="Low complexity" evidence="2">
    <location>
        <begin position="114"/>
        <end position="128"/>
    </location>
</feature>
<accession>A0AA36IVH2</accession>
<protein>
    <submittedName>
        <fullName evidence="3">Uncharacterized protein</fullName>
    </submittedName>
</protein>
<keyword evidence="1" id="KW-0040">ANK repeat</keyword>
<proteinExistence type="predicted"/>
<comment type="caution">
    <text evidence="3">The sequence shown here is derived from an EMBL/GenBank/DDBJ whole genome shotgun (WGS) entry which is preliminary data.</text>
</comment>
<dbReference type="EMBL" id="CAUJNA010002935">
    <property type="protein sequence ID" value="CAJ1394742.1"/>
    <property type="molecule type" value="Genomic_DNA"/>
</dbReference>
<keyword evidence="4" id="KW-1185">Reference proteome</keyword>
<sequence length="158" mass="18456">MTLDSLPRTPRARTGPVTPPRSPRKTALPQMMEALYMDSLATVEAVLREEPDSAWEPFWDYDQETPLCFAARQLCDVKILDLLLQRGAKVDVGNRDGRRLRWIWPRRQRRSPRNGRPGTICLSTSPRPTSRRYRQEARRTARSVRRRLYSSLKQPQLQ</sequence>
<name>A0AA36IVH2_9DINO</name>
<evidence type="ECO:0000256" key="2">
    <source>
        <dbReference type="SAM" id="MobiDB-lite"/>
    </source>
</evidence>
<dbReference type="SUPFAM" id="SSF48403">
    <property type="entry name" value="Ankyrin repeat"/>
    <property type="match status" value="1"/>
</dbReference>
<evidence type="ECO:0000313" key="4">
    <source>
        <dbReference type="Proteomes" id="UP001178507"/>
    </source>
</evidence>
<dbReference type="Proteomes" id="UP001178507">
    <property type="component" value="Unassembled WGS sequence"/>
</dbReference>
<organism evidence="3 4">
    <name type="scientific">Effrenium voratum</name>
    <dbReference type="NCBI Taxonomy" id="2562239"/>
    <lineage>
        <taxon>Eukaryota</taxon>
        <taxon>Sar</taxon>
        <taxon>Alveolata</taxon>
        <taxon>Dinophyceae</taxon>
        <taxon>Suessiales</taxon>
        <taxon>Symbiodiniaceae</taxon>
        <taxon>Effrenium</taxon>
    </lineage>
</organism>
<dbReference type="InterPro" id="IPR036770">
    <property type="entry name" value="Ankyrin_rpt-contain_sf"/>
</dbReference>
<reference evidence="3" key="1">
    <citation type="submission" date="2023-08" db="EMBL/GenBank/DDBJ databases">
        <authorList>
            <person name="Chen Y."/>
            <person name="Shah S."/>
            <person name="Dougan E. K."/>
            <person name="Thang M."/>
            <person name="Chan C."/>
        </authorList>
    </citation>
    <scope>NUCLEOTIDE SEQUENCE</scope>
</reference>
<dbReference type="PROSITE" id="PS50088">
    <property type="entry name" value="ANK_REPEAT"/>
    <property type="match status" value="1"/>
</dbReference>
<dbReference type="InterPro" id="IPR002110">
    <property type="entry name" value="Ankyrin_rpt"/>
</dbReference>
<feature type="region of interest" description="Disordered" evidence="2">
    <location>
        <begin position="109"/>
        <end position="143"/>
    </location>
</feature>
<dbReference type="Gene3D" id="1.25.40.20">
    <property type="entry name" value="Ankyrin repeat-containing domain"/>
    <property type="match status" value="1"/>
</dbReference>
<feature type="repeat" description="ANK" evidence="1">
    <location>
        <begin position="62"/>
        <end position="95"/>
    </location>
</feature>
<dbReference type="AlphaFoldDB" id="A0AA36IVH2"/>